<comment type="caution">
    <text evidence="1">The sequence shown here is derived from an EMBL/GenBank/DDBJ whole genome shotgun (WGS) entry which is preliminary data.</text>
</comment>
<accession>A0ABS5SA26</accession>
<gene>
    <name evidence="1" type="ORF">KI810_04115</name>
</gene>
<proteinExistence type="predicted"/>
<evidence type="ECO:0008006" key="3">
    <source>
        <dbReference type="Google" id="ProtNLM"/>
    </source>
</evidence>
<sequence>MSEFAPMTADSVRQLLEAAGAQVMARDGRSEHYGSPRDFSFEVKGVFPNGMGLHVVARQFNYRDPWEGAGRVNDMVDVSLLKDGSYSPLPKGYPYFQGTDLEEGIEEERLKEIIACVQGLNPKLYLLQELTGDI</sequence>
<reference evidence="1 2" key="1">
    <citation type="submission" date="2021-05" db="EMBL/GenBank/DDBJ databases">
        <title>The draft genome of Geobacter luticola JCM 17780.</title>
        <authorList>
            <person name="Xu Z."/>
            <person name="Masuda Y."/>
            <person name="Itoh H."/>
            <person name="Senoo K."/>
        </authorList>
    </citation>
    <scope>NUCLEOTIDE SEQUENCE [LARGE SCALE GENOMIC DNA]</scope>
    <source>
        <strain evidence="1 2">JCM 17780</strain>
    </source>
</reference>
<name>A0ABS5SA26_9BACT</name>
<dbReference type="EMBL" id="JAHCVK010000001">
    <property type="protein sequence ID" value="MBT0652228.1"/>
    <property type="molecule type" value="Genomic_DNA"/>
</dbReference>
<organism evidence="1 2">
    <name type="scientific">Geomobilimonas luticola</name>
    <dbReference type="NCBI Taxonomy" id="1114878"/>
    <lineage>
        <taxon>Bacteria</taxon>
        <taxon>Pseudomonadati</taxon>
        <taxon>Thermodesulfobacteriota</taxon>
        <taxon>Desulfuromonadia</taxon>
        <taxon>Geobacterales</taxon>
        <taxon>Geobacteraceae</taxon>
        <taxon>Geomobilimonas</taxon>
    </lineage>
</organism>
<keyword evidence="2" id="KW-1185">Reference proteome</keyword>
<dbReference type="Proteomes" id="UP000756860">
    <property type="component" value="Unassembled WGS sequence"/>
</dbReference>
<dbReference type="RefSeq" id="WP_214174182.1">
    <property type="nucleotide sequence ID" value="NZ_JAHCVK010000001.1"/>
</dbReference>
<evidence type="ECO:0000313" key="1">
    <source>
        <dbReference type="EMBL" id="MBT0652228.1"/>
    </source>
</evidence>
<protein>
    <recommendedName>
        <fullName evidence="3">YugN-like family protein</fullName>
    </recommendedName>
</protein>
<evidence type="ECO:0000313" key="2">
    <source>
        <dbReference type="Proteomes" id="UP000756860"/>
    </source>
</evidence>